<evidence type="ECO:0000259" key="12">
    <source>
        <dbReference type="SMART" id="SM00831"/>
    </source>
</evidence>
<gene>
    <name evidence="13" type="ORF">CBF35_12800</name>
</gene>
<dbReference type="SUPFAM" id="SSF56784">
    <property type="entry name" value="HAD-like"/>
    <property type="match status" value="1"/>
</dbReference>
<keyword evidence="3 11" id="KW-0812">Transmembrane</keyword>
<evidence type="ECO:0000256" key="8">
    <source>
        <dbReference type="ARBA" id="ARBA00022967"/>
    </source>
</evidence>
<evidence type="ECO:0000256" key="3">
    <source>
        <dbReference type="ARBA" id="ARBA00022692"/>
    </source>
</evidence>
<keyword evidence="9 11" id="KW-1133">Transmembrane helix</keyword>
<dbReference type="Pfam" id="PF00689">
    <property type="entry name" value="Cation_ATPase_C"/>
    <property type="match status" value="1"/>
</dbReference>
<feature type="transmembrane region" description="Helical" evidence="11">
    <location>
        <begin position="82"/>
        <end position="101"/>
    </location>
</feature>
<keyword evidence="14" id="KW-1185">Reference proteome</keyword>
<keyword evidence="5" id="KW-0547">Nucleotide-binding</keyword>
<evidence type="ECO:0000256" key="2">
    <source>
        <dbReference type="ARBA" id="ARBA00005675"/>
    </source>
</evidence>
<feature type="transmembrane region" description="Helical" evidence="11">
    <location>
        <begin position="695"/>
        <end position="715"/>
    </location>
</feature>
<dbReference type="Pfam" id="PF13246">
    <property type="entry name" value="Cation_ATPase"/>
    <property type="match status" value="1"/>
</dbReference>
<organism evidence="13 14">
    <name type="scientific">Vagococcus salmoninarum</name>
    <dbReference type="NCBI Taxonomy" id="2739"/>
    <lineage>
        <taxon>Bacteria</taxon>
        <taxon>Bacillati</taxon>
        <taxon>Bacillota</taxon>
        <taxon>Bacilli</taxon>
        <taxon>Lactobacillales</taxon>
        <taxon>Enterococcaceae</taxon>
        <taxon>Vagococcus</taxon>
    </lineage>
</organism>
<proteinExistence type="inferred from homology"/>
<comment type="subcellular location">
    <subcellularLocation>
        <location evidence="1">Membrane</location>
        <topology evidence="1">Multi-pass membrane protein</topology>
    </subcellularLocation>
</comment>
<dbReference type="SUPFAM" id="SSF81665">
    <property type="entry name" value="Calcium ATPase, transmembrane domain M"/>
    <property type="match status" value="1"/>
</dbReference>
<dbReference type="SFLD" id="SFLDF00027">
    <property type="entry name" value="p-type_atpase"/>
    <property type="match status" value="1"/>
</dbReference>
<dbReference type="RefSeq" id="WP_126781739.1">
    <property type="nucleotide sequence ID" value="NZ_JBQEBA010000057.1"/>
</dbReference>
<dbReference type="InterPro" id="IPR008250">
    <property type="entry name" value="ATPase_P-typ_transduc_dom_A_sf"/>
</dbReference>
<dbReference type="SMART" id="SM00831">
    <property type="entry name" value="Cation_ATPase_N"/>
    <property type="match status" value="1"/>
</dbReference>
<dbReference type="AlphaFoldDB" id="A0A429ZGJ2"/>
<evidence type="ECO:0000256" key="5">
    <source>
        <dbReference type="ARBA" id="ARBA00022741"/>
    </source>
</evidence>
<dbReference type="Pfam" id="PF00690">
    <property type="entry name" value="Cation_ATPase_N"/>
    <property type="match status" value="1"/>
</dbReference>
<dbReference type="InterPro" id="IPR036412">
    <property type="entry name" value="HAD-like_sf"/>
</dbReference>
<comment type="similarity">
    <text evidence="2">Belongs to the cation transport ATPase (P-type) (TC 3.A.3) family. Type IIA subfamily.</text>
</comment>
<dbReference type="InterPro" id="IPR023298">
    <property type="entry name" value="ATPase_P-typ_TM_dom_sf"/>
</dbReference>
<dbReference type="NCBIfam" id="TIGR01494">
    <property type="entry name" value="ATPase_P-type"/>
    <property type="match status" value="3"/>
</dbReference>
<feature type="transmembrane region" description="Helical" evidence="11">
    <location>
        <begin position="819"/>
        <end position="837"/>
    </location>
</feature>
<dbReference type="GO" id="GO:0005524">
    <property type="term" value="F:ATP binding"/>
    <property type="evidence" value="ECO:0007669"/>
    <property type="project" value="UniProtKB-KW"/>
</dbReference>
<dbReference type="SUPFAM" id="SSF81660">
    <property type="entry name" value="Metal cation-transporting ATPase, ATP-binding domain N"/>
    <property type="match status" value="1"/>
</dbReference>
<dbReference type="InterPro" id="IPR001757">
    <property type="entry name" value="P_typ_ATPase"/>
</dbReference>
<evidence type="ECO:0000256" key="7">
    <source>
        <dbReference type="ARBA" id="ARBA00022842"/>
    </source>
</evidence>
<reference evidence="13 14" key="1">
    <citation type="submission" date="2017-05" db="EMBL/GenBank/DDBJ databases">
        <title>Vagococcus spp. assemblies.</title>
        <authorList>
            <person name="Gulvik C.A."/>
        </authorList>
    </citation>
    <scope>NUCLEOTIDE SEQUENCE [LARGE SCALE GENOMIC DNA]</scope>
    <source>
        <strain evidence="13 14">NCFB 2777</strain>
    </source>
</reference>
<feature type="domain" description="Cation-transporting P-type ATPase N-terminal" evidence="12">
    <location>
        <begin position="1"/>
        <end position="75"/>
    </location>
</feature>
<feature type="transmembrane region" description="Helical" evidence="11">
    <location>
        <begin position="736"/>
        <end position="762"/>
    </location>
</feature>
<evidence type="ECO:0000256" key="6">
    <source>
        <dbReference type="ARBA" id="ARBA00022840"/>
    </source>
</evidence>
<keyword evidence="6" id="KW-0067">ATP-binding</keyword>
<dbReference type="Gene3D" id="2.70.150.10">
    <property type="entry name" value="Calcium-transporting ATPase, cytoplasmic transduction domain A"/>
    <property type="match status" value="1"/>
</dbReference>
<name>A0A429ZGJ2_9ENTE</name>
<dbReference type="PRINTS" id="PR00120">
    <property type="entry name" value="HATPASE"/>
</dbReference>
<feature type="transmembrane region" description="Helical" evidence="11">
    <location>
        <begin position="58"/>
        <end position="76"/>
    </location>
</feature>
<feature type="transmembrane region" description="Helical" evidence="11">
    <location>
        <begin position="782"/>
        <end position="799"/>
    </location>
</feature>
<evidence type="ECO:0000256" key="11">
    <source>
        <dbReference type="SAM" id="Phobius"/>
    </source>
</evidence>
<dbReference type="GO" id="GO:0005886">
    <property type="term" value="C:plasma membrane"/>
    <property type="evidence" value="ECO:0007669"/>
    <property type="project" value="TreeGrafter"/>
</dbReference>
<dbReference type="OrthoDB" id="9760364at2"/>
<accession>A0A429ZGJ2</accession>
<dbReference type="InterPro" id="IPR023299">
    <property type="entry name" value="ATPase_P-typ_cyto_dom_N"/>
</dbReference>
<keyword evidence="4" id="KW-0479">Metal-binding</keyword>
<evidence type="ECO:0000256" key="4">
    <source>
        <dbReference type="ARBA" id="ARBA00022723"/>
    </source>
</evidence>
<evidence type="ECO:0000313" key="14">
    <source>
        <dbReference type="Proteomes" id="UP000287239"/>
    </source>
</evidence>
<dbReference type="PANTHER" id="PTHR24093:SF506">
    <property type="entry name" value="CATION-TRANSPORTING ATPASE PMA1"/>
    <property type="match status" value="1"/>
</dbReference>
<dbReference type="InterPro" id="IPR004014">
    <property type="entry name" value="ATPase_P-typ_cation-transptr_N"/>
</dbReference>
<dbReference type="InterPro" id="IPR059000">
    <property type="entry name" value="ATPase_P-type_domA"/>
</dbReference>
<dbReference type="PANTHER" id="PTHR24093">
    <property type="entry name" value="CATION TRANSPORTING ATPASE"/>
    <property type="match status" value="1"/>
</dbReference>
<dbReference type="FunFam" id="3.40.50.1000:FF:000001">
    <property type="entry name" value="Phospholipid-transporting ATPase IC"/>
    <property type="match status" value="1"/>
</dbReference>
<dbReference type="InterPro" id="IPR018303">
    <property type="entry name" value="ATPase_P-typ_P_site"/>
</dbReference>
<dbReference type="Gene3D" id="3.40.1110.10">
    <property type="entry name" value="Calcium-transporting ATPase, cytoplasmic domain N"/>
    <property type="match status" value="1"/>
</dbReference>
<dbReference type="Gene3D" id="1.20.1110.10">
    <property type="entry name" value="Calcium-transporting ATPase, transmembrane domain"/>
    <property type="match status" value="1"/>
</dbReference>
<dbReference type="SFLD" id="SFLDS00003">
    <property type="entry name" value="Haloacid_Dehalogenase"/>
    <property type="match status" value="1"/>
</dbReference>
<dbReference type="EMBL" id="NGJU01000021">
    <property type="protein sequence ID" value="RST92795.1"/>
    <property type="molecule type" value="Genomic_DNA"/>
</dbReference>
<dbReference type="Gene3D" id="3.40.50.1000">
    <property type="entry name" value="HAD superfamily/HAD-like"/>
    <property type="match status" value="1"/>
</dbReference>
<dbReference type="PROSITE" id="PS00154">
    <property type="entry name" value="ATPASE_E1_E2"/>
    <property type="match status" value="1"/>
</dbReference>
<evidence type="ECO:0000313" key="13">
    <source>
        <dbReference type="EMBL" id="RST92795.1"/>
    </source>
</evidence>
<feature type="transmembrane region" description="Helical" evidence="11">
    <location>
        <begin position="275"/>
        <end position="299"/>
    </location>
</feature>
<keyword evidence="8" id="KW-1278">Translocase</keyword>
<protein>
    <submittedName>
        <fullName evidence="13">Magnesium-transporting ATPase</fullName>
    </submittedName>
</protein>
<feature type="transmembrane region" description="Helical" evidence="11">
    <location>
        <begin position="250"/>
        <end position="269"/>
    </location>
</feature>
<dbReference type="InterPro" id="IPR006068">
    <property type="entry name" value="ATPase_P-typ_cation-transptr_C"/>
</dbReference>
<evidence type="ECO:0000256" key="1">
    <source>
        <dbReference type="ARBA" id="ARBA00004141"/>
    </source>
</evidence>
<comment type="caution">
    <text evidence="13">The sequence shown here is derived from an EMBL/GenBank/DDBJ whole genome shotgun (WGS) entry which is preliminary data.</text>
</comment>
<keyword evidence="10 11" id="KW-0472">Membrane</keyword>
<dbReference type="Proteomes" id="UP000287239">
    <property type="component" value="Unassembled WGS sequence"/>
</dbReference>
<dbReference type="FunFam" id="3.40.50.1000:FF:000028">
    <property type="entry name" value="Calcium-transporting P-type ATPase, putative"/>
    <property type="match status" value="1"/>
</dbReference>
<dbReference type="GO" id="GO:0016887">
    <property type="term" value="F:ATP hydrolysis activity"/>
    <property type="evidence" value="ECO:0007669"/>
    <property type="project" value="InterPro"/>
</dbReference>
<dbReference type="SUPFAM" id="SSF81653">
    <property type="entry name" value="Calcium ATPase, transduction domain A"/>
    <property type="match status" value="1"/>
</dbReference>
<dbReference type="InterPro" id="IPR023214">
    <property type="entry name" value="HAD_sf"/>
</dbReference>
<dbReference type="GO" id="GO:0046872">
    <property type="term" value="F:metal ion binding"/>
    <property type="evidence" value="ECO:0007669"/>
    <property type="project" value="UniProtKB-KW"/>
</dbReference>
<dbReference type="InterPro" id="IPR044492">
    <property type="entry name" value="P_typ_ATPase_HD_dom"/>
</dbReference>
<keyword evidence="7" id="KW-0460">Magnesium</keyword>
<dbReference type="GeneID" id="98569222"/>
<dbReference type="PRINTS" id="PR00119">
    <property type="entry name" value="CATATPASE"/>
</dbReference>
<evidence type="ECO:0000256" key="10">
    <source>
        <dbReference type="ARBA" id="ARBA00023136"/>
    </source>
</evidence>
<dbReference type="Pfam" id="PF00122">
    <property type="entry name" value="E1-E2_ATPase"/>
    <property type="match status" value="1"/>
</dbReference>
<dbReference type="SFLD" id="SFLDG00002">
    <property type="entry name" value="C1.7:_P-type_atpase_like"/>
    <property type="match status" value="1"/>
</dbReference>
<sequence>MSYNKTKEEIAALLKTNELSGLSHAQANELLTRNGKNKFTEEKKTPLIVKLLHHLTDFTTIILLIAAAISFYTAITTHEGEYIEGIMIISIVILNAVLALVQENNAEKSLDALQQMTQQTIQVIREGEQIEVVTEDLVVGDVMLLEAGVVIPADGRLVETVQMRVEESALTGESEEVEKDASFISSEKLPLGDQINMVFSGCLIGNGRGRAIVTSTGMDTEMGKIASLLSSEKQKQTPLQQRLNKLGKQISIIALAAAAFVFFLGYMQGEPLLEMFMTAVSLAVAAVPETLMVIVTLALSFGVQKMVRKNAIIRKLPAVETLGTASVICSDKTGTLTENKMTVRKIWHRGDTVVNVEDSLTSESLEVLKLAALCSDALLRETEDGEMEVVGSPTEGAIVRAVEDNYHSKAEFEAESPRVAELPFDSNRKLMTTVHKKGKKYISITKGAFDVMMPKLRYGDVEQAAIVNDRFGKKALRVISVGFKVYDDMPTEITPEELENNLQLVGLIGIIDPPRPESKGAIARAKRAGIKTVMITGDHVVTASAIAKELGILKHQSEAMTGAELQQLSEAELVAKVPHYSVYARVSPEDKIRIVKAWQATGAVVAMTGDGVNDAPALKASDVGCAMGIAGTDVAKDAADIVLTDDNFATIVDAVAEGRTVYANIRKAINLLLTCNISEIFILVIAMLLGWGAPVVALQLLFVNVVADGLPGFALGREKAEKGIMSQKPIGKDESVFAGGLWKWIALNSTVMTIVTLGGYYMGAFVDGISPWMNASHEAGQTMAFLILGYSSIVHVLNVRSSLSIFKVKLSSNKQLFEMIVLALAIMTLVALVPGLQKIFSLVPLSLNHWRLVGVFSLAPVIVTELVKFHFAPSEDEEEDEEAVAVAK</sequence>
<dbReference type="CDD" id="cd02089">
    <property type="entry name" value="P-type_ATPase_Ca_prok"/>
    <property type="match status" value="1"/>
</dbReference>
<evidence type="ECO:0000256" key="9">
    <source>
        <dbReference type="ARBA" id="ARBA00022989"/>
    </source>
</evidence>
<dbReference type="GO" id="GO:0005388">
    <property type="term" value="F:P-type calcium transporter activity"/>
    <property type="evidence" value="ECO:0007669"/>
    <property type="project" value="TreeGrafter"/>
</dbReference>
<feature type="transmembrane region" description="Helical" evidence="11">
    <location>
        <begin position="668"/>
        <end position="689"/>
    </location>
</feature>